<sequence>MQGVEGALPNSENSLQKAEEDAETLEQKIDLPVGNISEASREPISASNHVNIEVKSEFDLGLQEQDVKEKPLSEEGVKGSDSPLPSKVKVALMESGSSNGELKFVDTKCGPLLSYDDMSSRAMMPESIVSGLVNLCRIHRSPRSTH</sequence>
<accession>A0AAE1YS36</accession>
<organism evidence="2 3">
    <name type="scientific">Sesamum alatum</name>
    <dbReference type="NCBI Taxonomy" id="300844"/>
    <lineage>
        <taxon>Eukaryota</taxon>
        <taxon>Viridiplantae</taxon>
        <taxon>Streptophyta</taxon>
        <taxon>Embryophyta</taxon>
        <taxon>Tracheophyta</taxon>
        <taxon>Spermatophyta</taxon>
        <taxon>Magnoliopsida</taxon>
        <taxon>eudicotyledons</taxon>
        <taxon>Gunneridae</taxon>
        <taxon>Pentapetalae</taxon>
        <taxon>asterids</taxon>
        <taxon>lamiids</taxon>
        <taxon>Lamiales</taxon>
        <taxon>Pedaliaceae</taxon>
        <taxon>Sesamum</taxon>
    </lineage>
</organism>
<dbReference type="EMBL" id="JACGWO010000002">
    <property type="protein sequence ID" value="KAK4435479.1"/>
    <property type="molecule type" value="Genomic_DNA"/>
</dbReference>
<dbReference type="AlphaFoldDB" id="A0AAE1YS36"/>
<dbReference type="Proteomes" id="UP001293254">
    <property type="component" value="Unassembled WGS sequence"/>
</dbReference>
<keyword evidence="3" id="KW-1185">Reference proteome</keyword>
<evidence type="ECO:0000256" key="1">
    <source>
        <dbReference type="SAM" id="MobiDB-lite"/>
    </source>
</evidence>
<protein>
    <submittedName>
        <fullName evidence="2">Uncharacterized protein</fullName>
    </submittedName>
</protein>
<feature type="region of interest" description="Disordered" evidence="1">
    <location>
        <begin position="1"/>
        <end position="50"/>
    </location>
</feature>
<reference evidence="2" key="2">
    <citation type="journal article" date="2024" name="Plant">
        <title>Genomic evolution and insights into agronomic trait innovations of Sesamum species.</title>
        <authorList>
            <person name="Miao H."/>
            <person name="Wang L."/>
            <person name="Qu L."/>
            <person name="Liu H."/>
            <person name="Sun Y."/>
            <person name="Le M."/>
            <person name="Wang Q."/>
            <person name="Wei S."/>
            <person name="Zheng Y."/>
            <person name="Lin W."/>
            <person name="Duan Y."/>
            <person name="Cao H."/>
            <person name="Xiong S."/>
            <person name="Wang X."/>
            <person name="Wei L."/>
            <person name="Li C."/>
            <person name="Ma Q."/>
            <person name="Ju M."/>
            <person name="Zhao R."/>
            <person name="Li G."/>
            <person name="Mu C."/>
            <person name="Tian Q."/>
            <person name="Mei H."/>
            <person name="Zhang T."/>
            <person name="Gao T."/>
            <person name="Zhang H."/>
        </authorList>
    </citation>
    <scope>NUCLEOTIDE SEQUENCE</scope>
    <source>
        <strain evidence="2">3651</strain>
    </source>
</reference>
<comment type="caution">
    <text evidence="2">The sequence shown here is derived from an EMBL/GenBank/DDBJ whole genome shotgun (WGS) entry which is preliminary data.</text>
</comment>
<feature type="compositionally biased region" description="Basic and acidic residues" evidence="1">
    <location>
        <begin position="65"/>
        <end position="78"/>
    </location>
</feature>
<name>A0AAE1YS36_9LAMI</name>
<evidence type="ECO:0000313" key="3">
    <source>
        <dbReference type="Proteomes" id="UP001293254"/>
    </source>
</evidence>
<proteinExistence type="predicted"/>
<reference evidence="2" key="1">
    <citation type="submission" date="2020-06" db="EMBL/GenBank/DDBJ databases">
        <authorList>
            <person name="Li T."/>
            <person name="Hu X."/>
            <person name="Zhang T."/>
            <person name="Song X."/>
            <person name="Zhang H."/>
            <person name="Dai N."/>
            <person name="Sheng W."/>
            <person name="Hou X."/>
            <person name="Wei L."/>
        </authorList>
    </citation>
    <scope>NUCLEOTIDE SEQUENCE</scope>
    <source>
        <strain evidence="2">3651</strain>
        <tissue evidence="2">Leaf</tissue>
    </source>
</reference>
<feature type="region of interest" description="Disordered" evidence="1">
    <location>
        <begin position="62"/>
        <end position="85"/>
    </location>
</feature>
<evidence type="ECO:0000313" key="2">
    <source>
        <dbReference type="EMBL" id="KAK4435479.1"/>
    </source>
</evidence>
<gene>
    <name evidence="2" type="ORF">Salat_0711300</name>
</gene>